<keyword evidence="4 6" id="KW-1133">Transmembrane helix</keyword>
<dbReference type="Pfam" id="PF09678">
    <property type="entry name" value="Caa3_CtaG"/>
    <property type="match status" value="1"/>
</dbReference>
<proteinExistence type="predicted"/>
<evidence type="ECO:0000256" key="2">
    <source>
        <dbReference type="ARBA" id="ARBA00022475"/>
    </source>
</evidence>
<evidence type="ECO:0000256" key="6">
    <source>
        <dbReference type="SAM" id="Phobius"/>
    </source>
</evidence>
<organism evidence="7 8">
    <name type="scientific">Bacillus smithii 7_3_47FAA</name>
    <dbReference type="NCBI Taxonomy" id="665952"/>
    <lineage>
        <taxon>Bacteria</taxon>
        <taxon>Bacillati</taxon>
        <taxon>Bacillota</taxon>
        <taxon>Bacilli</taxon>
        <taxon>Bacillales</taxon>
        <taxon>Bacillaceae</taxon>
        <taxon>Bacillus</taxon>
    </lineage>
</organism>
<evidence type="ECO:0000313" key="8">
    <source>
        <dbReference type="Proteomes" id="UP000011747"/>
    </source>
</evidence>
<comment type="caution">
    <text evidence="7">The sequence shown here is derived from an EMBL/GenBank/DDBJ whole genome shotgun (WGS) entry which is preliminary data.</text>
</comment>
<evidence type="ECO:0000256" key="4">
    <source>
        <dbReference type="ARBA" id="ARBA00022989"/>
    </source>
</evidence>
<keyword evidence="8" id="KW-1185">Reference proteome</keyword>
<feature type="transmembrane region" description="Helical" evidence="6">
    <location>
        <begin position="44"/>
        <end position="62"/>
    </location>
</feature>
<gene>
    <name evidence="7" type="ORF">HMPREF1015_00712</name>
</gene>
<feature type="transmembrane region" description="Helical" evidence="6">
    <location>
        <begin position="12"/>
        <end position="32"/>
    </location>
</feature>
<feature type="transmembrane region" description="Helical" evidence="6">
    <location>
        <begin position="82"/>
        <end position="102"/>
    </location>
</feature>
<keyword evidence="3 6" id="KW-0812">Transmembrane</keyword>
<dbReference type="RefSeq" id="WP_003354446.1">
    <property type="nucleotide sequence ID" value="NZ_JH414757.1"/>
</dbReference>
<keyword evidence="2" id="KW-1003">Cell membrane</keyword>
<evidence type="ECO:0000256" key="3">
    <source>
        <dbReference type="ARBA" id="ARBA00022692"/>
    </source>
</evidence>
<feature type="transmembrane region" description="Helical" evidence="6">
    <location>
        <begin position="149"/>
        <end position="167"/>
    </location>
</feature>
<dbReference type="PATRIC" id="fig|665952.3.peg.2262"/>
<dbReference type="NCBIfam" id="TIGR02737">
    <property type="entry name" value="caa3_CtaG"/>
    <property type="match status" value="1"/>
</dbReference>
<protein>
    <submittedName>
        <fullName evidence="7">Cytochrome c oxidase assembly factor CtaG</fullName>
    </submittedName>
</protein>
<reference evidence="7 8" key="1">
    <citation type="submission" date="2011-09" db="EMBL/GenBank/DDBJ databases">
        <title>The Genome Sequence of Bacillus smithii 7_3_47FAA.</title>
        <authorList>
            <consortium name="The Broad Institute Genome Sequencing Platform"/>
            <person name="Earl A."/>
            <person name="Ward D."/>
            <person name="Feldgarden M."/>
            <person name="Gevers D."/>
            <person name="Daigneault M."/>
            <person name="Strauss J."/>
            <person name="Allen-Vercoe E."/>
            <person name="Young S.K."/>
            <person name="Zeng Q."/>
            <person name="Gargeya S."/>
            <person name="Fitzgerald M."/>
            <person name="Haas B."/>
            <person name="Abouelleil A."/>
            <person name="Alvarado L."/>
            <person name="Arachchi H.M."/>
            <person name="Berlin A."/>
            <person name="Brown A."/>
            <person name="Chapman S.B."/>
            <person name="Chen Z."/>
            <person name="Dunbar C."/>
            <person name="Freedman E."/>
            <person name="Gearin G."/>
            <person name="Goldberg J."/>
            <person name="Griggs A."/>
            <person name="Gujja S."/>
            <person name="Heiman D."/>
            <person name="Howarth C."/>
            <person name="Larson L."/>
            <person name="Lui A."/>
            <person name="MacDonald P.J.P."/>
            <person name="Montmayeur A."/>
            <person name="Murphy C."/>
            <person name="Neiman D."/>
            <person name="Pearson M."/>
            <person name="Priest M."/>
            <person name="Roberts A."/>
            <person name="Saif S."/>
            <person name="Shea T."/>
            <person name="Shenoy N."/>
            <person name="Sisk P."/>
            <person name="Stolte C."/>
            <person name="Sykes S."/>
            <person name="Wortman J."/>
            <person name="Nusbaum C."/>
            <person name="Birren B."/>
        </authorList>
    </citation>
    <scope>NUCLEOTIDE SEQUENCE [LARGE SCALE GENOMIC DNA]</scope>
    <source>
        <strain evidence="7 8">7_3_47FAA</strain>
    </source>
</reference>
<dbReference type="Proteomes" id="UP000011747">
    <property type="component" value="Unassembled WGS sequence"/>
</dbReference>
<dbReference type="HOGENOM" id="CLU_054944_0_1_9"/>
<dbReference type="AlphaFoldDB" id="G9QME7"/>
<feature type="transmembrane region" description="Helical" evidence="6">
    <location>
        <begin position="114"/>
        <end position="137"/>
    </location>
</feature>
<feature type="transmembrane region" description="Helical" evidence="6">
    <location>
        <begin position="188"/>
        <end position="210"/>
    </location>
</feature>
<accession>G9QME7</accession>
<dbReference type="InterPro" id="IPR014108">
    <property type="entry name" value="Caa3-assmbl_CtaG"/>
</dbReference>
<dbReference type="EMBL" id="ACWF01000119">
    <property type="protein sequence ID" value="EHL77053.1"/>
    <property type="molecule type" value="Genomic_DNA"/>
</dbReference>
<keyword evidence="5 6" id="KW-0472">Membrane</keyword>
<dbReference type="GO" id="GO:0005886">
    <property type="term" value="C:plasma membrane"/>
    <property type="evidence" value="ECO:0007669"/>
    <property type="project" value="UniProtKB-SubCell"/>
</dbReference>
<evidence type="ECO:0000256" key="1">
    <source>
        <dbReference type="ARBA" id="ARBA00004651"/>
    </source>
</evidence>
<evidence type="ECO:0000256" key="5">
    <source>
        <dbReference type="ARBA" id="ARBA00023136"/>
    </source>
</evidence>
<name>G9QME7_9BACI</name>
<evidence type="ECO:0000313" key="7">
    <source>
        <dbReference type="EMBL" id="EHL77053.1"/>
    </source>
</evidence>
<sequence length="301" mass="34389">MPITIFGFQALWSPYFLMAILLMTVFYLLLMIKWRNVFPNSKPLAKKELLHFILAMVILYGIKGSPVDLMSHIMFSYHMVQMAILCLVLPPILIKGIPVWFWRYIIELPVIKPIFSLLTKPLIAAIAFNGLFSFYHIPAILDKINKSGIFHGLFTVVLFGFALFMWWPLMNHLPAHSNLSGLRKVGYLIADAVLLTPACGLIIFSGHPLYNTYSDPSSWLQSMQLCVPTNTLNGLELSGPELFSNLPVIEDQQLGGVLMKIIQEVVYGIVLARIFFDWYRKEQLEADQITEASLREHQTKW</sequence>
<comment type="subcellular location">
    <subcellularLocation>
        <location evidence="1">Cell membrane</location>
        <topology evidence="1">Multi-pass membrane protein</topology>
    </subcellularLocation>
</comment>
<dbReference type="InterPro" id="IPR019108">
    <property type="entry name" value="Caa3_assmbl_CtaG-rel"/>
</dbReference>